<accession>A0A811NQ13</accession>
<reference evidence="2" key="1">
    <citation type="submission" date="2020-10" db="EMBL/GenBank/DDBJ databases">
        <authorList>
            <person name="Han B."/>
            <person name="Lu T."/>
            <person name="Zhao Q."/>
            <person name="Huang X."/>
            <person name="Zhao Y."/>
        </authorList>
    </citation>
    <scope>NUCLEOTIDE SEQUENCE</scope>
</reference>
<feature type="region of interest" description="Disordered" evidence="1">
    <location>
        <begin position="60"/>
        <end position="88"/>
    </location>
</feature>
<feature type="compositionally biased region" description="Basic and acidic residues" evidence="1">
    <location>
        <begin position="110"/>
        <end position="122"/>
    </location>
</feature>
<protein>
    <submittedName>
        <fullName evidence="2">Uncharacterized protein</fullName>
    </submittedName>
</protein>
<name>A0A811NQ13_9POAL</name>
<dbReference type="AlphaFoldDB" id="A0A811NQ13"/>
<feature type="compositionally biased region" description="Low complexity" evidence="1">
    <location>
        <begin position="100"/>
        <end position="109"/>
    </location>
</feature>
<evidence type="ECO:0000313" key="3">
    <source>
        <dbReference type="Proteomes" id="UP000604825"/>
    </source>
</evidence>
<keyword evidence="3" id="KW-1185">Reference proteome</keyword>
<comment type="caution">
    <text evidence="2">The sequence shown here is derived from an EMBL/GenBank/DDBJ whole genome shotgun (WGS) entry which is preliminary data.</text>
</comment>
<gene>
    <name evidence="2" type="ORF">NCGR_LOCUS19619</name>
</gene>
<organism evidence="2 3">
    <name type="scientific">Miscanthus lutarioriparius</name>
    <dbReference type="NCBI Taxonomy" id="422564"/>
    <lineage>
        <taxon>Eukaryota</taxon>
        <taxon>Viridiplantae</taxon>
        <taxon>Streptophyta</taxon>
        <taxon>Embryophyta</taxon>
        <taxon>Tracheophyta</taxon>
        <taxon>Spermatophyta</taxon>
        <taxon>Magnoliopsida</taxon>
        <taxon>Liliopsida</taxon>
        <taxon>Poales</taxon>
        <taxon>Poaceae</taxon>
        <taxon>PACMAD clade</taxon>
        <taxon>Panicoideae</taxon>
        <taxon>Andropogonodae</taxon>
        <taxon>Andropogoneae</taxon>
        <taxon>Saccharinae</taxon>
        <taxon>Miscanthus</taxon>
    </lineage>
</organism>
<sequence>MEPHACAGVAAAAVPAPAARCPLQGGQSRHAHTAGRSGVAWAAGAPARAGMAGIGAARVAGADGAPTGVGMAGNAAPTAPVPRPRWGHWPRPRRVAEAVAGAAEGSGSRQVREDSRLFELTA</sequence>
<dbReference type="Proteomes" id="UP000604825">
    <property type="component" value="Unassembled WGS sequence"/>
</dbReference>
<dbReference type="EMBL" id="CAJGYO010000005">
    <property type="protein sequence ID" value="CAD6228974.1"/>
    <property type="molecule type" value="Genomic_DNA"/>
</dbReference>
<feature type="region of interest" description="Disordered" evidence="1">
    <location>
        <begin position="100"/>
        <end position="122"/>
    </location>
</feature>
<evidence type="ECO:0000313" key="2">
    <source>
        <dbReference type="EMBL" id="CAD6228974.1"/>
    </source>
</evidence>
<proteinExistence type="predicted"/>
<evidence type="ECO:0000256" key="1">
    <source>
        <dbReference type="SAM" id="MobiDB-lite"/>
    </source>
</evidence>